<dbReference type="PANTHER" id="PTHR42723:SF1">
    <property type="entry name" value="CHLOROPHYLL SYNTHASE, CHLOROPLASTIC"/>
    <property type="match status" value="1"/>
</dbReference>
<protein>
    <submittedName>
        <fullName evidence="7">Geranylgeranylglycerol-phosphate geranylgeranyltransferase</fullName>
    </submittedName>
</protein>
<evidence type="ECO:0000256" key="1">
    <source>
        <dbReference type="ARBA" id="ARBA00004141"/>
    </source>
</evidence>
<proteinExistence type="predicted"/>
<gene>
    <name evidence="7" type="ORF">RM538_03255</name>
</gene>
<comment type="caution">
    <text evidence="7">The sequence shown here is derived from an EMBL/GenBank/DDBJ whole genome shotgun (WGS) entry which is preliminary data.</text>
</comment>
<name>A0ABU2Y9Y7_9FLAO</name>
<dbReference type="CDD" id="cd13961">
    <property type="entry name" value="PT_UbiA_DGGGPS"/>
    <property type="match status" value="1"/>
</dbReference>
<feature type="transmembrane region" description="Helical" evidence="6">
    <location>
        <begin position="7"/>
        <end position="28"/>
    </location>
</feature>
<keyword evidence="5 6" id="KW-0472">Membrane</keyword>
<organism evidence="7 8">
    <name type="scientific">Patiriisocius hiemis</name>
    <dbReference type="NCBI Taxonomy" id="3075604"/>
    <lineage>
        <taxon>Bacteria</taxon>
        <taxon>Pseudomonadati</taxon>
        <taxon>Bacteroidota</taxon>
        <taxon>Flavobacteriia</taxon>
        <taxon>Flavobacteriales</taxon>
        <taxon>Flavobacteriaceae</taxon>
        <taxon>Patiriisocius</taxon>
    </lineage>
</organism>
<evidence type="ECO:0000256" key="3">
    <source>
        <dbReference type="ARBA" id="ARBA00022692"/>
    </source>
</evidence>
<dbReference type="Proteomes" id="UP001254488">
    <property type="component" value="Unassembled WGS sequence"/>
</dbReference>
<dbReference type="InterPro" id="IPR000537">
    <property type="entry name" value="UbiA_prenyltransferase"/>
</dbReference>
<feature type="transmembrane region" description="Helical" evidence="6">
    <location>
        <begin position="136"/>
        <end position="160"/>
    </location>
</feature>
<dbReference type="RefSeq" id="WP_311331959.1">
    <property type="nucleotide sequence ID" value="NZ_JAVRHZ010000001.1"/>
</dbReference>
<keyword evidence="2" id="KW-1003">Cell membrane</keyword>
<feature type="transmembrane region" description="Helical" evidence="6">
    <location>
        <begin position="223"/>
        <end position="244"/>
    </location>
</feature>
<dbReference type="EMBL" id="JAVRHZ010000001">
    <property type="protein sequence ID" value="MDT0555005.1"/>
    <property type="molecule type" value="Genomic_DNA"/>
</dbReference>
<dbReference type="PANTHER" id="PTHR42723">
    <property type="entry name" value="CHLOROPHYLL SYNTHASE"/>
    <property type="match status" value="1"/>
</dbReference>
<evidence type="ECO:0000256" key="6">
    <source>
        <dbReference type="SAM" id="Phobius"/>
    </source>
</evidence>
<evidence type="ECO:0000313" key="7">
    <source>
        <dbReference type="EMBL" id="MDT0555005.1"/>
    </source>
</evidence>
<keyword evidence="4 6" id="KW-1133">Transmembrane helix</keyword>
<feature type="transmembrane region" description="Helical" evidence="6">
    <location>
        <begin position="283"/>
        <end position="302"/>
    </location>
</feature>
<evidence type="ECO:0000313" key="8">
    <source>
        <dbReference type="Proteomes" id="UP001254488"/>
    </source>
</evidence>
<dbReference type="InterPro" id="IPR050475">
    <property type="entry name" value="Prenyltransferase_related"/>
</dbReference>
<sequence length="304" mass="33912">MISYFKIIRPINLMMIAITMVIAKYGFIEVLQVGTALSPFYFFLLVFSTICIAAGGYVINDSYDVEIDKINKPKKVLIGIKISQRSASVYYVVLTLLGVVAGFIISNHIEKPAFSAYFIIIAALLYSYASNLKSRLLIGNILISILVGMTLITIVLFDILPAINIKATERQMAASSILLYYAGFSFYINLIRELVKDLQDINGDKNGGRNTLAIVLGRKRTTLLVFVLGLLAIIGLVTYTYTFLYQYQFIALYFLGGIVAPLIIFCIKSWSAESEKDYKNLSILAKAILFIGMLSLLFYPQVLT</sequence>
<reference evidence="7 8" key="1">
    <citation type="submission" date="2023-09" db="EMBL/GenBank/DDBJ databases">
        <authorList>
            <person name="Rey-Velasco X."/>
        </authorList>
    </citation>
    <scope>NUCLEOTIDE SEQUENCE [LARGE SCALE GENOMIC DNA]</scope>
    <source>
        <strain evidence="7 8">W242</strain>
    </source>
</reference>
<dbReference type="NCBIfam" id="NF009512">
    <property type="entry name" value="PRK12872.1-1"/>
    <property type="match status" value="1"/>
</dbReference>
<feature type="transmembrane region" description="Helical" evidence="6">
    <location>
        <begin position="40"/>
        <end position="59"/>
    </location>
</feature>
<feature type="transmembrane region" description="Helical" evidence="6">
    <location>
        <begin position="250"/>
        <end position="271"/>
    </location>
</feature>
<feature type="transmembrane region" description="Helical" evidence="6">
    <location>
        <begin position="172"/>
        <end position="191"/>
    </location>
</feature>
<comment type="subcellular location">
    <subcellularLocation>
        <location evidence="1">Membrane</location>
        <topology evidence="1">Multi-pass membrane protein</topology>
    </subcellularLocation>
</comment>
<dbReference type="InterPro" id="IPR044878">
    <property type="entry name" value="UbiA_sf"/>
</dbReference>
<evidence type="ECO:0000256" key="4">
    <source>
        <dbReference type="ARBA" id="ARBA00022989"/>
    </source>
</evidence>
<evidence type="ECO:0000256" key="5">
    <source>
        <dbReference type="ARBA" id="ARBA00023136"/>
    </source>
</evidence>
<evidence type="ECO:0000256" key="2">
    <source>
        <dbReference type="ARBA" id="ARBA00022475"/>
    </source>
</evidence>
<dbReference type="Gene3D" id="1.20.120.1780">
    <property type="entry name" value="UbiA prenyltransferase"/>
    <property type="match status" value="1"/>
</dbReference>
<dbReference type="Gene3D" id="1.10.357.140">
    <property type="entry name" value="UbiA prenyltransferase"/>
    <property type="match status" value="1"/>
</dbReference>
<accession>A0ABU2Y9Y7</accession>
<keyword evidence="8" id="KW-1185">Reference proteome</keyword>
<keyword evidence="3 6" id="KW-0812">Transmembrane</keyword>
<dbReference type="Pfam" id="PF01040">
    <property type="entry name" value="UbiA"/>
    <property type="match status" value="1"/>
</dbReference>
<feature type="transmembrane region" description="Helical" evidence="6">
    <location>
        <begin position="88"/>
        <end position="106"/>
    </location>
</feature>
<feature type="transmembrane region" description="Helical" evidence="6">
    <location>
        <begin position="112"/>
        <end position="129"/>
    </location>
</feature>